<feature type="domain" description="Helix-turn-helix" evidence="1">
    <location>
        <begin position="41"/>
        <end position="85"/>
    </location>
</feature>
<dbReference type="EMBL" id="MSCN01000001">
    <property type="protein sequence ID" value="PQJ79402.1"/>
    <property type="molecule type" value="Genomic_DNA"/>
</dbReference>
<dbReference type="Gene3D" id="1.10.1660.10">
    <property type="match status" value="1"/>
</dbReference>
<comment type="caution">
    <text evidence="2">The sequence shown here is derived from an EMBL/GenBank/DDBJ whole genome shotgun (WGS) entry which is preliminary data.</text>
</comment>
<dbReference type="PANTHER" id="PTHR34585:SF22">
    <property type="entry name" value="HELIX-TURN-HELIX DOMAIN-CONTAINING PROTEIN"/>
    <property type="match status" value="1"/>
</dbReference>
<sequence length="94" mass="10945">MQRNITQLHGVTPEQLKSEIVSEIKEYLDKKFANNEDKDELLTRKQVAKLLSISLPTLRNYTKRGLIKEYRIGSRVLYKSTEVIEALPEANKRN</sequence>
<evidence type="ECO:0000313" key="3">
    <source>
        <dbReference type="Proteomes" id="UP000238882"/>
    </source>
</evidence>
<keyword evidence="3" id="KW-1185">Reference proteome</keyword>
<dbReference type="InterPro" id="IPR041657">
    <property type="entry name" value="HTH_17"/>
</dbReference>
<dbReference type="InterPro" id="IPR010093">
    <property type="entry name" value="SinI_DNA-bd"/>
</dbReference>
<dbReference type="AlphaFoldDB" id="A0A2S7WQ09"/>
<dbReference type="GO" id="GO:0003677">
    <property type="term" value="F:DNA binding"/>
    <property type="evidence" value="ECO:0007669"/>
    <property type="project" value="InterPro"/>
</dbReference>
<evidence type="ECO:0000259" key="1">
    <source>
        <dbReference type="Pfam" id="PF12728"/>
    </source>
</evidence>
<accession>A0A2S7WQ09</accession>
<evidence type="ECO:0000313" key="2">
    <source>
        <dbReference type="EMBL" id="PQJ79402.1"/>
    </source>
</evidence>
<dbReference type="RefSeq" id="WP_105016002.1">
    <property type="nucleotide sequence ID" value="NZ_MSCN01000001.1"/>
</dbReference>
<protein>
    <recommendedName>
        <fullName evidence="1">Helix-turn-helix domain-containing protein</fullName>
    </recommendedName>
</protein>
<reference evidence="2 3" key="1">
    <citation type="submission" date="2016-12" db="EMBL/GenBank/DDBJ databases">
        <title>Trade-off between light-utilization and light-protection in marine flavobacteria.</title>
        <authorList>
            <person name="Kumagai Y."/>
            <person name="Yoshizawa S."/>
            <person name="Kogure K."/>
            <person name="Iwasaki W."/>
        </authorList>
    </citation>
    <scope>NUCLEOTIDE SEQUENCE [LARGE SCALE GENOMIC DNA]</scope>
    <source>
        <strain evidence="2 3">NBRC 108759</strain>
    </source>
</reference>
<proteinExistence type="predicted"/>
<dbReference type="InterPro" id="IPR009061">
    <property type="entry name" value="DNA-bd_dom_put_sf"/>
</dbReference>
<dbReference type="OrthoDB" id="1097811at2"/>
<gene>
    <name evidence="2" type="ORF">BTO18_09555</name>
</gene>
<dbReference type="Proteomes" id="UP000238882">
    <property type="component" value="Unassembled WGS sequence"/>
</dbReference>
<organism evidence="2 3">
    <name type="scientific">Polaribacter porphyrae</name>
    <dbReference type="NCBI Taxonomy" id="1137780"/>
    <lineage>
        <taxon>Bacteria</taxon>
        <taxon>Pseudomonadati</taxon>
        <taxon>Bacteroidota</taxon>
        <taxon>Flavobacteriia</taxon>
        <taxon>Flavobacteriales</taxon>
        <taxon>Flavobacteriaceae</taxon>
    </lineage>
</organism>
<name>A0A2S7WQ09_9FLAO</name>
<dbReference type="SUPFAM" id="SSF46955">
    <property type="entry name" value="Putative DNA-binding domain"/>
    <property type="match status" value="1"/>
</dbReference>
<dbReference type="Pfam" id="PF12728">
    <property type="entry name" value="HTH_17"/>
    <property type="match status" value="1"/>
</dbReference>
<dbReference type="NCBIfam" id="TIGR01764">
    <property type="entry name" value="excise"/>
    <property type="match status" value="1"/>
</dbReference>
<dbReference type="PANTHER" id="PTHR34585">
    <property type="match status" value="1"/>
</dbReference>